<evidence type="ECO:0000313" key="7">
    <source>
        <dbReference type="Proteomes" id="UP001221898"/>
    </source>
</evidence>
<feature type="domain" description="AIG1-type G" evidence="5">
    <location>
        <begin position="334"/>
        <end position="460"/>
    </location>
</feature>
<reference evidence="6" key="1">
    <citation type="journal article" date="2023" name="Science">
        <title>Genome structures resolve the early diversification of teleost fishes.</title>
        <authorList>
            <person name="Parey E."/>
            <person name="Louis A."/>
            <person name="Montfort J."/>
            <person name="Bouchez O."/>
            <person name="Roques C."/>
            <person name="Iampietro C."/>
            <person name="Lluch J."/>
            <person name="Castinel A."/>
            <person name="Donnadieu C."/>
            <person name="Desvignes T."/>
            <person name="Floi Bucao C."/>
            <person name="Jouanno E."/>
            <person name="Wen M."/>
            <person name="Mejri S."/>
            <person name="Dirks R."/>
            <person name="Jansen H."/>
            <person name="Henkel C."/>
            <person name="Chen W.J."/>
            <person name="Zahm M."/>
            <person name="Cabau C."/>
            <person name="Klopp C."/>
            <person name="Thompson A.W."/>
            <person name="Robinson-Rechavi M."/>
            <person name="Braasch I."/>
            <person name="Lecointre G."/>
            <person name="Bobe J."/>
            <person name="Postlethwait J.H."/>
            <person name="Berthelot C."/>
            <person name="Roest Crollius H."/>
            <person name="Guiguen Y."/>
        </authorList>
    </citation>
    <scope>NUCLEOTIDE SEQUENCE</scope>
    <source>
        <strain evidence="6">NC1722</strain>
    </source>
</reference>
<dbReference type="Proteomes" id="UP001221898">
    <property type="component" value="Unassembled WGS sequence"/>
</dbReference>
<name>A0AAD7RQ62_9TELE</name>
<evidence type="ECO:0000256" key="1">
    <source>
        <dbReference type="ARBA" id="ARBA00008535"/>
    </source>
</evidence>
<evidence type="ECO:0000256" key="4">
    <source>
        <dbReference type="SAM" id="MobiDB-lite"/>
    </source>
</evidence>
<proteinExistence type="inferred from homology"/>
<dbReference type="InterPro" id="IPR045058">
    <property type="entry name" value="GIMA/IAN/Toc"/>
</dbReference>
<dbReference type="PANTHER" id="PTHR10903">
    <property type="entry name" value="GTPASE, IMAP FAMILY MEMBER-RELATED"/>
    <property type="match status" value="1"/>
</dbReference>
<sequence length="472" mass="53120">MSQNPISRKRQLLLVSTSEEGWWTAVDIMRGGDEVGKRPALGSELSEQTCVITWETQGRDVTLFGSSGVFNSKLTEQERVGLLEDCLKSCGTGLHGVLLLAQGGQCAMEESKMVDFLLENLGDGVLKFTIVVFLEGESPVLEYDDALVDLINWCDGRYCRFAKMDPSSCERVMVLLDMVDHMVVQNGESRYTHEMLAKAGERRTEAIAMVMLKEKLQEAQGRERAAMDALEKREEERRREMEELGKKHAEEREKDETKTKKCEAKRQSCEEALKSYEVMVQKSTHSNNLTPGEATTIILLGLTGSGKTSAANTILERAGNRRPATWQSLPISRRCAVRGEWRPHAFLLVMQVGRFTQGENMILGQILKTFGRDVSEHMIVLFTQGRGPGKGNIDDYVARTHQSLQELIRRCGSRYYVLNVHDSGDLLSHSQVKELLVGVRRLVASHGGNAYMNKRFPVVEMMERGRRIMEEA</sequence>
<dbReference type="Pfam" id="PF04548">
    <property type="entry name" value="AIG1"/>
    <property type="match status" value="2"/>
</dbReference>
<dbReference type="PANTHER" id="PTHR10903:SF112">
    <property type="entry name" value="SI:CH211-113E8.5"/>
    <property type="match status" value="1"/>
</dbReference>
<evidence type="ECO:0000256" key="2">
    <source>
        <dbReference type="ARBA" id="ARBA00022741"/>
    </source>
</evidence>
<keyword evidence="3" id="KW-0342">GTP-binding</keyword>
<feature type="domain" description="AIG1-type G" evidence="5">
    <location>
        <begin position="54"/>
        <end position="204"/>
    </location>
</feature>
<dbReference type="GO" id="GO:0005525">
    <property type="term" value="F:GTP binding"/>
    <property type="evidence" value="ECO:0007669"/>
    <property type="project" value="UniProtKB-KW"/>
</dbReference>
<protein>
    <recommendedName>
        <fullName evidence="5">AIG1-type G domain-containing protein</fullName>
    </recommendedName>
</protein>
<dbReference type="SUPFAM" id="SSF52540">
    <property type="entry name" value="P-loop containing nucleoside triphosphate hydrolases"/>
    <property type="match status" value="1"/>
</dbReference>
<gene>
    <name evidence="6" type="ORF">AAFF_G00135550</name>
</gene>
<evidence type="ECO:0000313" key="6">
    <source>
        <dbReference type="EMBL" id="KAJ8388294.1"/>
    </source>
</evidence>
<evidence type="ECO:0000259" key="5">
    <source>
        <dbReference type="Pfam" id="PF04548"/>
    </source>
</evidence>
<evidence type="ECO:0000256" key="3">
    <source>
        <dbReference type="ARBA" id="ARBA00023134"/>
    </source>
</evidence>
<dbReference type="AlphaFoldDB" id="A0AAD7RQ62"/>
<dbReference type="Gene3D" id="3.40.50.300">
    <property type="entry name" value="P-loop containing nucleotide triphosphate hydrolases"/>
    <property type="match status" value="2"/>
</dbReference>
<comment type="caution">
    <text evidence="6">The sequence shown here is derived from an EMBL/GenBank/DDBJ whole genome shotgun (WGS) entry which is preliminary data.</text>
</comment>
<dbReference type="InterPro" id="IPR027417">
    <property type="entry name" value="P-loop_NTPase"/>
</dbReference>
<organism evidence="6 7">
    <name type="scientific">Aldrovandia affinis</name>
    <dbReference type="NCBI Taxonomy" id="143900"/>
    <lineage>
        <taxon>Eukaryota</taxon>
        <taxon>Metazoa</taxon>
        <taxon>Chordata</taxon>
        <taxon>Craniata</taxon>
        <taxon>Vertebrata</taxon>
        <taxon>Euteleostomi</taxon>
        <taxon>Actinopterygii</taxon>
        <taxon>Neopterygii</taxon>
        <taxon>Teleostei</taxon>
        <taxon>Notacanthiformes</taxon>
        <taxon>Halosauridae</taxon>
        <taxon>Aldrovandia</taxon>
    </lineage>
</organism>
<keyword evidence="7" id="KW-1185">Reference proteome</keyword>
<dbReference type="InterPro" id="IPR006703">
    <property type="entry name" value="G_AIG1"/>
</dbReference>
<keyword evidence="2" id="KW-0547">Nucleotide-binding</keyword>
<feature type="region of interest" description="Disordered" evidence="4">
    <location>
        <begin position="230"/>
        <end position="260"/>
    </location>
</feature>
<comment type="similarity">
    <text evidence="1">Belongs to the TRAFAC class TrmE-Era-EngA-EngB-Septin-like GTPase superfamily. AIG1/Toc34/Toc159-like paraseptin GTPase family. IAN subfamily.</text>
</comment>
<dbReference type="EMBL" id="JAINUG010000197">
    <property type="protein sequence ID" value="KAJ8388294.1"/>
    <property type="molecule type" value="Genomic_DNA"/>
</dbReference>
<accession>A0AAD7RQ62</accession>